<accession>A0ABW7NEZ4</accession>
<proteinExistence type="predicted"/>
<dbReference type="InterPro" id="IPR040475">
    <property type="entry name" value="SGBP_B_XBD"/>
</dbReference>
<dbReference type="Proteomes" id="UP001610063">
    <property type="component" value="Unassembled WGS sequence"/>
</dbReference>
<feature type="domain" description="Surface glycan-binding protein B xyloglucan binding" evidence="1">
    <location>
        <begin position="204"/>
        <end position="408"/>
    </location>
</feature>
<dbReference type="SUPFAM" id="SSF81296">
    <property type="entry name" value="E set domains"/>
    <property type="match status" value="2"/>
</dbReference>
<sequence>MKILDKKIFTFLIPVILLGLMTVTSCEDSEGGEPVIHYVRVTNPESSDSLLVGAFLGDLVAIMGENLGGTREVWFNDLEAVVIPTYVTNKSILVNLPSRAPSEVTNDLRLVFSNGSTLSHKFVVEISEPMPVAMVSEYAPVGATTVITGDFFFEPMTVTFTGGAEAVVEVVDQNTLEVTIPEGAAPGPLTIQTNFGTTETSFHYRDQRNIFLNYDDLNADGSWRPGLYVTDDHSLDGNYLKLSGTYSADAPREEGPLGDNHYESQFWGQGNGRPEGSLIPGEPENYALKFEAKIITWDASYLNICFAPWNNGGNNEIWSNDLNPRAVWGPWESAGGAVDSGGEWVTVTIPITEFKYNMNTNDSGDVVYTESANKFNMDNTGSLSFWMLGAPSADNSPFEIYIDNVRIVEL</sequence>
<comment type="caution">
    <text evidence="2">The sequence shown here is derived from an EMBL/GenBank/DDBJ whole genome shotgun (WGS) entry which is preliminary data.</text>
</comment>
<dbReference type="EMBL" id="JBIPKE010000020">
    <property type="protein sequence ID" value="MFH6985700.1"/>
    <property type="molecule type" value="Genomic_DNA"/>
</dbReference>
<evidence type="ECO:0000313" key="3">
    <source>
        <dbReference type="Proteomes" id="UP001610063"/>
    </source>
</evidence>
<dbReference type="InterPro" id="IPR013783">
    <property type="entry name" value="Ig-like_fold"/>
</dbReference>
<dbReference type="Pfam" id="PF18329">
    <property type="entry name" value="SGBP_B_XBD"/>
    <property type="match status" value="1"/>
</dbReference>
<reference evidence="2 3" key="1">
    <citation type="journal article" date="2013" name="Int. J. Syst. Evol. Microbiol.">
        <title>Marinoscillum luteum sp. nov., isolated from marine sediment.</title>
        <authorList>
            <person name="Cha I.T."/>
            <person name="Park S.J."/>
            <person name="Kim S.J."/>
            <person name="Kim J.G."/>
            <person name="Jung M.Y."/>
            <person name="Shin K.S."/>
            <person name="Kwon K.K."/>
            <person name="Yang S.H."/>
            <person name="Seo Y.S."/>
            <person name="Rhee S.K."/>
        </authorList>
    </citation>
    <scope>NUCLEOTIDE SEQUENCE [LARGE SCALE GENOMIC DNA]</scope>
    <source>
        <strain evidence="2 3">KCTC 23939</strain>
    </source>
</reference>
<dbReference type="CDD" id="cd00102">
    <property type="entry name" value="IPT"/>
    <property type="match status" value="1"/>
</dbReference>
<dbReference type="InterPro" id="IPR014756">
    <property type="entry name" value="Ig_E-set"/>
</dbReference>
<evidence type="ECO:0000259" key="1">
    <source>
        <dbReference type="Pfam" id="PF18329"/>
    </source>
</evidence>
<dbReference type="RefSeq" id="WP_395419103.1">
    <property type="nucleotide sequence ID" value="NZ_JBIPKE010000020.1"/>
</dbReference>
<evidence type="ECO:0000313" key="2">
    <source>
        <dbReference type="EMBL" id="MFH6985700.1"/>
    </source>
</evidence>
<gene>
    <name evidence="2" type="ORF">ACHKAR_19765</name>
</gene>
<dbReference type="PROSITE" id="PS51257">
    <property type="entry name" value="PROKAR_LIPOPROTEIN"/>
    <property type="match status" value="1"/>
</dbReference>
<organism evidence="2 3">
    <name type="scientific">Marinoscillum luteum</name>
    <dbReference type="NCBI Taxonomy" id="861051"/>
    <lineage>
        <taxon>Bacteria</taxon>
        <taxon>Pseudomonadati</taxon>
        <taxon>Bacteroidota</taxon>
        <taxon>Cytophagia</taxon>
        <taxon>Cytophagales</taxon>
        <taxon>Reichenbachiellaceae</taxon>
        <taxon>Marinoscillum</taxon>
    </lineage>
</organism>
<dbReference type="Gene3D" id="2.60.40.10">
    <property type="entry name" value="Immunoglobulins"/>
    <property type="match status" value="2"/>
</dbReference>
<protein>
    <submittedName>
        <fullName evidence="2">Glycan-binding surface protein</fullName>
    </submittedName>
</protein>
<dbReference type="Gene3D" id="2.60.120.430">
    <property type="entry name" value="Galactose-binding lectin"/>
    <property type="match status" value="1"/>
</dbReference>
<keyword evidence="3" id="KW-1185">Reference proteome</keyword>
<name>A0ABW7NEZ4_9BACT</name>